<dbReference type="OrthoDB" id="550804at2759"/>
<evidence type="ECO:0000313" key="12">
    <source>
        <dbReference type="Proteomes" id="UP000650467"/>
    </source>
</evidence>
<dbReference type="CDD" id="cd00054">
    <property type="entry name" value="EGF_CA"/>
    <property type="match status" value="1"/>
</dbReference>
<dbReference type="SUPFAM" id="SSF57196">
    <property type="entry name" value="EGF/Laminin"/>
    <property type="match status" value="1"/>
</dbReference>
<comment type="subunit">
    <text evidence="3">Homotrimer.</text>
</comment>
<dbReference type="GO" id="GO:0005509">
    <property type="term" value="F:calcium ion binding"/>
    <property type="evidence" value="ECO:0007669"/>
    <property type="project" value="InterPro"/>
</dbReference>
<dbReference type="SMART" id="SM00179">
    <property type="entry name" value="EGF_CA"/>
    <property type="match status" value="1"/>
</dbReference>
<evidence type="ECO:0000256" key="8">
    <source>
        <dbReference type="PROSITE-ProRule" id="PRU00076"/>
    </source>
</evidence>
<dbReference type="GO" id="GO:0010185">
    <property type="term" value="P:regulation of cellular defense response"/>
    <property type="evidence" value="ECO:0007669"/>
    <property type="project" value="UniProtKB-ARBA"/>
</dbReference>
<dbReference type="PROSITE" id="PS50026">
    <property type="entry name" value="EGF_3"/>
    <property type="match status" value="1"/>
</dbReference>
<organism evidence="11 12">
    <name type="scientific">Chlamydomonas incerta</name>
    <dbReference type="NCBI Taxonomy" id="51695"/>
    <lineage>
        <taxon>Eukaryota</taxon>
        <taxon>Viridiplantae</taxon>
        <taxon>Chlorophyta</taxon>
        <taxon>core chlorophytes</taxon>
        <taxon>Chlorophyceae</taxon>
        <taxon>CS clade</taxon>
        <taxon>Chlamydomonadales</taxon>
        <taxon>Chlamydomonadaceae</taxon>
        <taxon>Chlamydomonas</taxon>
    </lineage>
</organism>
<sequence>MESSSGRRLMLQGRRAADDNAQSSSSSPTRGGLHQVCVVSGADTSSGSSSSGSCKCAPGMQMAPNSTCVDVNECEASPDICGVSGTCTNTAPGYACACGGASVLAEADGVLGGTCVGNIAAGRPAYASSSASEDSGPDKAVDGLTDATAAPLFHTLLDGRTWISLDLGGVARISRFRIWNRADCCGYRLRDAELRVGNTSLTSPSTTNLSAIFPTLVWKQQPPATGAATGEVLDVALEQPVAARWVTLQNFNSRSGDGYLALRELQVFGRLIISQPIAQASKRQPPVMPVPENTDGGGSGAGAAGKKKRRSKSPSPSPNPSPSPSPNARKRTRGGVPPSPAPT</sequence>
<evidence type="ECO:0000256" key="2">
    <source>
        <dbReference type="ARBA" id="ARBA00010147"/>
    </source>
</evidence>
<dbReference type="EMBL" id="JAEHOC010000010">
    <property type="protein sequence ID" value="KAG2438206.1"/>
    <property type="molecule type" value="Genomic_DNA"/>
</dbReference>
<dbReference type="AlphaFoldDB" id="A0A835W7B1"/>
<keyword evidence="8" id="KW-0245">EGF-like domain</keyword>
<dbReference type="InterPro" id="IPR000742">
    <property type="entry name" value="EGF"/>
</dbReference>
<dbReference type="SUPFAM" id="SSF49785">
    <property type="entry name" value="Galactose-binding domain-like"/>
    <property type="match status" value="1"/>
</dbReference>
<dbReference type="InterPro" id="IPR008979">
    <property type="entry name" value="Galactose-bd-like_sf"/>
</dbReference>
<dbReference type="PROSITE" id="PS01187">
    <property type="entry name" value="EGF_CA"/>
    <property type="match status" value="1"/>
</dbReference>
<keyword evidence="6" id="KW-0106">Calcium</keyword>
<gene>
    <name evidence="11" type="ORF">HXX76_005810</name>
</gene>
<dbReference type="PROSITE" id="PS00010">
    <property type="entry name" value="ASX_HYDROXYL"/>
    <property type="match status" value="1"/>
</dbReference>
<comment type="function">
    <text evidence="1">Acts as a defensive agent. Recognizes blood group fucosylated oligosaccharides including A, B, H and Lewis B-type antigens. Does not recognize Lewis A antigen and has low affinity for monovalent haptens.</text>
</comment>
<dbReference type="Pfam" id="PF22633">
    <property type="entry name" value="F5_F8_type_C_2"/>
    <property type="match status" value="1"/>
</dbReference>
<feature type="region of interest" description="Disordered" evidence="9">
    <location>
        <begin position="1"/>
        <end position="32"/>
    </location>
</feature>
<dbReference type="Proteomes" id="UP000650467">
    <property type="component" value="Unassembled WGS sequence"/>
</dbReference>
<comment type="caution">
    <text evidence="8">Lacks conserved residue(s) required for the propagation of feature annotation.</text>
</comment>
<proteinExistence type="inferred from homology"/>
<dbReference type="InterPro" id="IPR051941">
    <property type="entry name" value="BG_Antigen-Binding_Lectin"/>
</dbReference>
<keyword evidence="5" id="KW-0430">Lectin</keyword>
<feature type="region of interest" description="Disordered" evidence="9">
    <location>
        <begin position="279"/>
        <end position="343"/>
    </location>
</feature>
<feature type="compositionally biased region" description="Pro residues" evidence="9">
    <location>
        <begin position="315"/>
        <end position="325"/>
    </location>
</feature>
<dbReference type="Gene3D" id="2.10.25.10">
    <property type="entry name" value="Laminin"/>
    <property type="match status" value="1"/>
</dbReference>
<dbReference type="InterPro" id="IPR006585">
    <property type="entry name" value="FTP1"/>
</dbReference>
<protein>
    <recommendedName>
        <fullName evidence="10">EGF-like domain-containing protein</fullName>
    </recommendedName>
</protein>
<evidence type="ECO:0000259" key="10">
    <source>
        <dbReference type="PROSITE" id="PS50026"/>
    </source>
</evidence>
<dbReference type="InterPro" id="IPR000152">
    <property type="entry name" value="EGF-type_Asp/Asn_hydroxyl_site"/>
</dbReference>
<feature type="domain" description="EGF-like" evidence="10">
    <location>
        <begin position="70"/>
        <end position="108"/>
    </location>
</feature>
<evidence type="ECO:0000256" key="7">
    <source>
        <dbReference type="ARBA" id="ARBA00023157"/>
    </source>
</evidence>
<reference evidence="11" key="1">
    <citation type="journal article" date="2020" name="bioRxiv">
        <title>Comparative genomics of Chlamydomonas.</title>
        <authorList>
            <person name="Craig R.J."/>
            <person name="Hasan A.R."/>
            <person name="Ness R.W."/>
            <person name="Keightley P.D."/>
        </authorList>
    </citation>
    <scope>NUCLEOTIDE SEQUENCE</scope>
    <source>
        <strain evidence="11">SAG 7.73</strain>
    </source>
</reference>
<dbReference type="Gene3D" id="2.60.120.260">
    <property type="entry name" value="Galactose-binding domain-like"/>
    <property type="match status" value="1"/>
</dbReference>
<keyword evidence="7" id="KW-1015">Disulfide bond</keyword>
<evidence type="ECO:0000256" key="6">
    <source>
        <dbReference type="ARBA" id="ARBA00022837"/>
    </source>
</evidence>
<evidence type="ECO:0000256" key="4">
    <source>
        <dbReference type="ARBA" id="ARBA00022723"/>
    </source>
</evidence>
<dbReference type="PANTHER" id="PTHR45713:SF6">
    <property type="entry name" value="F5_8 TYPE C DOMAIN-CONTAINING PROTEIN"/>
    <property type="match status" value="1"/>
</dbReference>
<evidence type="ECO:0000256" key="5">
    <source>
        <dbReference type="ARBA" id="ARBA00022734"/>
    </source>
</evidence>
<evidence type="ECO:0000313" key="11">
    <source>
        <dbReference type="EMBL" id="KAG2438206.1"/>
    </source>
</evidence>
<evidence type="ECO:0000256" key="3">
    <source>
        <dbReference type="ARBA" id="ARBA00011233"/>
    </source>
</evidence>
<comment type="similarity">
    <text evidence="2">Belongs to the fucolectin family.</text>
</comment>
<name>A0A835W7B1_CHLIN</name>
<keyword evidence="12" id="KW-1185">Reference proteome</keyword>
<keyword evidence="4" id="KW-0479">Metal-binding</keyword>
<evidence type="ECO:0000256" key="1">
    <source>
        <dbReference type="ARBA" id="ARBA00002219"/>
    </source>
</evidence>
<dbReference type="InterPro" id="IPR018097">
    <property type="entry name" value="EGF_Ca-bd_CS"/>
</dbReference>
<evidence type="ECO:0000256" key="9">
    <source>
        <dbReference type="SAM" id="MobiDB-lite"/>
    </source>
</evidence>
<dbReference type="GO" id="GO:0001868">
    <property type="term" value="P:regulation of complement activation, lectin pathway"/>
    <property type="evidence" value="ECO:0007669"/>
    <property type="project" value="UniProtKB-ARBA"/>
</dbReference>
<comment type="caution">
    <text evidence="11">The sequence shown here is derived from an EMBL/GenBank/DDBJ whole genome shotgun (WGS) entry which is preliminary data.</text>
</comment>
<dbReference type="InterPro" id="IPR001881">
    <property type="entry name" value="EGF-like_Ca-bd_dom"/>
</dbReference>
<accession>A0A835W7B1</accession>
<dbReference type="GO" id="GO:0042806">
    <property type="term" value="F:fucose binding"/>
    <property type="evidence" value="ECO:0007669"/>
    <property type="project" value="UniProtKB-ARBA"/>
</dbReference>
<dbReference type="SMART" id="SM00607">
    <property type="entry name" value="FTP"/>
    <property type="match status" value="1"/>
</dbReference>
<dbReference type="PANTHER" id="PTHR45713">
    <property type="entry name" value="FTP DOMAIN-CONTAINING PROTEIN"/>
    <property type="match status" value="1"/>
</dbReference>